<feature type="compositionally biased region" description="Basic and acidic residues" evidence="4">
    <location>
        <begin position="193"/>
        <end position="207"/>
    </location>
</feature>
<dbReference type="Proteomes" id="UP000700334">
    <property type="component" value="Unassembled WGS sequence"/>
</dbReference>
<dbReference type="OrthoDB" id="8954335at2759"/>
<comment type="similarity">
    <text evidence="1">Belongs to the TRAFAC class TrmE-Era-EngA-EngB-Septin-like GTPase superfamily. AIG1/Toc34/Toc159-like paraseptin GTPase family. IAN subfamily.</text>
</comment>
<dbReference type="AlphaFoldDB" id="A0A8J6A5Z9"/>
<feature type="compositionally biased region" description="Low complexity" evidence="4">
    <location>
        <begin position="255"/>
        <end position="266"/>
    </location>
</feature>
<keyword evidence="7" id="KW-1185">Reference proteome</keyword>
<gene>
    <name evidence="6" type="ORF">J0S82_011393</name>
</gene>
<dbReference type="SUPFAM" id="SSF52540">
    <property type="entry name" value="P-loop containing nucleoside triphosphate hydrolases"/>
    <property type="match status" value="1"/>
</dbReference>
<dbReference type="PANTHER" id="PTHR10903">
    <property type="entry name" value="GTPASE, IMAP FAMILY MEMBER-RELATED"/>
    <property type="match status" value="1"/>
</dbReference>
<comment type="caution">
    <text evidence="6">The sequence shown here is derived from an EMBL/GenBank/DDBJ whole genome shotgun (WGS) entry which is preliminary data.</text>
</comment>
<accession>A0A8J6A5Z9</accession>
<evidence type="ECO:0000256" key="3">
    <source>
        <dbReference type="ARBA" id="ARBA00023134"/>
    </source>
</evidence>
<feature type="region of interest" description="Disordered" evidence="4">
    <location>
        <begin position="1"/>
        <end position="28"/>
    </location>
</feature>
<evidence type="ECO:0000256" key="1">
    <source>
        <dbReference type="ARBA" id="ARBA00008535"/>
    </source>
</evidence>
<dbReference type="GO" id="GO:0005525">
    <property type="term" value="F:GTP binding"/>
    <property type="evidence" value="ECO:0007669"/>
    <property type="project" value="UniProtKB-KW"/>
</dbReference>
<dbReference type="InterPro" id="IPR006703">
    <property type="entry name" value="G_AIG1"/>
</dbReference>
<name>A0A8J6A5Z9_GALPY</name>
<reference evidence="6" key="1">
    <citation type="journal article" date="2021" name="Evol. Appl.">
        <title>The genome of the Pyrenean desman and the effects of bottlenecks and inbreeding on the genomic landscape of an endangered species.</title>
        <authorList>
            <person name="Escoda L."/>
            <person name="Castresana J."/>
        </authorList>
    </citation>
    <scope>NUCLEOTIDE SEQUENCE</scope>
    <source>
        <strain evidence="6">IBE-C5619</strain>
    </source>
</reference>
<dbReference type="Gene3D" id="3.40.50.300">
    <property type="entry name" value="P-loop containing nucleotide triphosphate hydrolases"/>
    <property type="match status" value="1"/>
</dbReference>
<keyword evidence="3" id="KW-0342">GTP-binding</keyword>
<proteinExistence type="inferred from homology"/>
<organism evidence="6 7">
    <name type="scientific">Galemys pyrenaicus</name>
    <name type="common">Iberian desman</name>
    <name type="synonym">Pyrenean desman</name>
    <dbReference type="NCBI Taxonomy" id="202257"/>
    <lineage>
        <taxon>Eukaryota</taxon>
        <taxon>Metazoa</taxon>
        <taxon>Chordata</taxon>
        <taxon>Craniata</taxon>
        <taxon>Vertebrata</taxon>
        <taxon>Euteleostomi</taxon>
        <taxon>Mammalia</taxon>
        <taxon>Eutheria</taxon>
        <taxon>Laurasiatheria</taxon>
        <taxon>Eulipotyphla</taxon>
        <taxon>Talpidae</taxon>
        <taxon>Galemys</taxon>
    </lineage>
</organism>
<dbReference type="FunFam" id="3.40.50.300:FF:000366">
    <property type="entry name" value="GTPase, IMAP family member 2"/>
    <property type="match status" value="1"/>
</dbReference>
<feature type="region of interest" description="Disordered" evidence="4">
    <location>
        <begin position="183"/>
        <end position="229"/>
    </location>
</feature>
<feature type="compositionally biased region" description="Polar residues" evidence="4">
    <location>
        <begin position="271"/>
        <end position="281"/>
    </location>
</feature>
<sequence>MEKPRRAVSEGAGPDARDAAAAAGSGKCATGNSILGRCEFESRLSAKPVTQAFQRGRCAWDGLELDVLDTPDLLSREGLADEALRDACAAIRLSAPGPHAVLLVTQLGRSTEQDRAAVRRLQELLGAAVLAHTVLVFTRKEDLEDGSLDEFVRDTDNRALARLDVLCSRRHCGFDNRARGAEQEAQCGSSCPESEKLRPTAAQKERSVSSMTPTGPRERSPNQTCGNPRLVPAEAHAECPSHSCCTRRLQPVSSTTLSGTQSSSVSERPPNGQSTLGWAFL</sequence>
<feature type="region of interest" description="Disordered" evidence="4">
    <location>
        <begin position="255"/>
        <end position="281"/>
    </location>
</feature>
<evidence type="ECO:0000256" key="4">
    <source>
        <dbReference type="SAM" id="MobiDB-lite"/>
    </source>
</evidence>
<dbReference type="PROSITE" id="PS51720">
    <property type="entry name" value="G_AIG1"/>
    <property type="match status" value="1"/>
</dbReference>
<keyword evidence="2" id="KW-0547">Nucleotide-binding</keyword>
<evidence type="ECO:0000313" key="6">
    <source>
        <dbReference type="EMBL" id="KAG8512265.1"/>
    </source>
</evidence>
<dbReference type="GO" id="GO:0005829">
    <property type="term" value="C:cytosol"/>
    <property type="evidence" value="ECO:0007669"/>
    <property type="project" value="TreeGrafter"/>
</dbReference>
<evidence type="ECO:0000313" key="7">
    <source>
        <dbReference type="Proteomes" id="UP000700334"/>
    </source>
</evidence>
<evidence type="ECO:0000259" key="5">
    <source>
        <dbReference type="PROSITE" id="PS51720"/>
    </source>
</evidence>
<evidence type="ECO:0000256" key="2">
    <source>
        <dbReference type="ARBA" id="ARBA00022741"/>
    </source>
</evidence>
<dbReference type="Pfam" id="PF04548">
    <property type="entry name" value="AIG1"/>
    <property type="match status" value="1"/>
</dbReference>
<dbReference type="InterPro" id="IPR027417">
    <property type="entry name" value="P-loop_NTPase"/>
</dbReference>
<feature type="domain" description="AIG1-type G" evidence="5">
    <location>
        <begin position="12"/>
        <end position="216"/>
    </location>
</feature>
<dbReference type="PANTHER" id="PTHR10903:SF144">
    <property type="entry name" value="GTPASE IMAP FAMILY MEMBER 6"/>
    <property type="match status" value="1"/>
</dbReference>
<protein>
    <submittedName>
        <fullName evidence="6">GTPase IMAP family member 6</fullName>
    </submittedName>
</protein>
<dbReference type="EMBL" id="JAGFMF010011801">
    <property type="protein sequence ID" value="KAG8512265.1"/>
    <property type="molecule type" value="Genomic_DNA"/>
</dbReference>
<feature type="compositionally biased region" description="Low complexity" evidence="4">
    <location>
        <begin position="11"/>
        <end position="28"/>
    </location>
</feature>
<dbReference type="InterPro" id="IPR045058">
    <property type="entry name" value="GIMA/IAN/Toc"/>
</dbReference>